<dbReference type="Pfam" id="PF06224">
    <property type="entry name" value="AlkZ-like"/>
    <property type="match status" value="1"/>
</dbReference>
<evidence type="ECO:0000313" key="2">
    <source>
        <dbReference type="Proteomes" id="UP001426770"/>
    </source>
</evidence>
<gene>
    <name evidence="1" type="ORF">Lsed01_01443</name>
</gene>
<name>A0ABP9WGP2_9MICO</name>
<dbReference type="RefSeq" id="WP_286214926.1">
    <property type="nucleotide sequence ID" value="NZ_AP027736.1"/>
</dbReference>
<keyword evidence="2" id="KW-1185">Reference proteome</keyword>
<dbReference type="PANTHER" id="PTHR30528">
    <property type="entry name" value="CYTOPLASMIC PROTEIN"/>
    <property type="match status" value="1"/>
</dbReference>
<evidence type="ECO:0008006" key="3">
    <source>
        <dbReference type="Google" id="ProtNLM"/>
    </source>
</evidence>
<dbReference type="InterPro" id="IPR009351">
    <property type="entry name" value="AlkZ-like"/>
</dbReference>
<protein>
    <recommendedName>
        <fullName evidence="3">Winged helix-turn-helix domain-containing protein</fullName>
    </recommendedName>
</protein>
<dbReference type="EMBL" id="BAABRR010000006">
    <property type="protein sequence ID" value="GAA5519006.1"/>
    <property type="molecule type" value="Genomic_DNA"/>
</dbReference>
<comment type="caution">
    <text evidence="1">The sequence shown here is derived from an EMBL/GenBank/DDBJ whole genome shotgun (WGS) entry which is preliminary data.</text>
</comment>
<dbReference type="PANTHER" id="PTHR30528:SF0">
    <property type="entry name" value="CYTOPLASMIC PROTEIN"/>
    <property type="match status" value="1"/>
</dbReference>
<sequence>MTTSLTAAEARRIHLAAQSLARRRPPGRPGPARFREYLDRQGVLQLDSVNVLARAHYLPLYSRYGPYDRDRLDGWLSGSDHAFEHWGHEASVMPRALLPAMHHRMVAGTSWQVRTRERLDRERPGLLDEVRARVEESGPFTSSELEHLAPREGRRGTWWDTSHVKDALDHLFITGEVASARGPHFRRTYDSTSRAWGLAPASRGDWGMPAYDAHRTLFDHALAATGIGTPSDLADHFRLPRAHRAGWADSAVERGLARWVEVEGWREPALLATGASDPVRATASALLSPFDPVCWYRPRLLRMFGVDYRIEIYTPAPQRVYGYYCLLFLHGDRFEARVDLKALRKDGVLSVESAWREPGRPQGTRRRDDASVAAALAAELAVMAGWLGLGEVRVVPRGDLAAALEAEVRLL</sequence>
<proteinExistence type="predicted"/>
<dbReference type="Proteomes" id="UP001426770">
    <property type="component" value="Unassembled WGS sequence"/>
</dbReference>
<evidence type="ECO:0000313" key="1">
    <source>
        <dbReference type="EMBL" id="GAA5519006.1"/>
    </source>
</evidence>
<reference evidence="1 2" key="1">
    <citation type="submission" date="2024-02" db="EMBL/GenBank/DDBJ databases">
        <title>Lysinimicrobium sediminis NBRC 112286.</title>
        <authorList>
            <person name="Ichikawa N."/>
            <person name="Katano-Makiyama Y."/>
            <person name="Hidaka K."/>
        </authorList>
    </citation>
    <scope>NUCLEOTIDE SEQUENCE [LARGE SCALE GENOMIC DNA]</scope>
    <source>
        <strain evidence="1 2">NBRC 112286</strain>
    </source>
</reference>
<accession>A0ABP9WGP2</accession>
<organism evidence="1 2">
    <name type="scientific">Demequina sediminis</name>
    <dbReference type="NCBI Taxonomy" id="1930058"/>
    <lineage>
        <taxon>Bacteria</taxon>
        <taxon>Bacillati</taxon>
        <taxon>Actinomycetota</taxon>
        <taxon>Actinomycetes</taxon>
        <taxon>Micrococcales</taxon>
        <taxon>Demequinaceae</taxon>
        <taxon>Demequina</taxon>
    </lineage>
</organism>